<dbReference type="EMBL" id="CP019630">
    <property type="protein sequence ID" value="AQQ03003.1"/>
    <property type="molecule type" value="Genomic_DNA"/>
</dbReference>
<dbReference type="Proteomes" id="UP000188174">
    <property type="component" value="Chromosome"/>
</dbReference>
<reference evidence="1 2" key="1">
    <citation type="submission" date="2017-02" db="EMBL/GenBank/DDBJ databases">
        <authorList>
            <person name="Jeong S."/>
        </authorList>
    </citation>
    <scope>NUCLEOTIDE SEQUENCE [LARGE SCALE GENOMIC DNA]</scope>
    <source>
        <strain evidence="1 2">RMAR6-6</strain>
    </source>
</reference>
<sequence>MCVAAWELVDAMRSLKNLRNSRNDVISVLHEVTEIAFPTVQLRLEQIWSLASRVSLRVR</sequence>
<name>A0ABN4WS77_9HYPH</name>
<evidence type="ECO:0000313" key="1">
    <source>
        <dbReference type="EMBL" id="AQQ03003.1"/>
    </source>
</evidence>
<organism evidence="1 2">
    <name type="scientific">Roseibium algicola</name>
    <dbReference type="NCBI Taxonomy" id="2857014"/>
    <lineage>
        <taxon>Bacteria</taxon>
        <taxon>Pseudomonadati</taxon>
        <taxon>Pseudomonadota</taxon>
        <taxon>Alphaproteobacteria</taxon>
        <taxon>Hyphomicrobiales</taxon>
        <taxon>Stappiaceae</taxon>
        <taxon>Roseibium</taxon>
    </lineage>
</organism>
<accession>A0ABN4WS77</accession>
<keyword evidence="2" id="KW-1185">Reference proteome</keyword>
<evidence type="ECO:0000313" key="2">
    <source>
        <dbReference type="Proteomes" id="UP000188174"/>
    </source>
</evidence>
<proteinExistence type="predicted"/>
<protein>
    <submittedName>
        <fullName evidence="1">Uncharacterized protein</fullName>
    </submittedName>
</protein>
<gene>
    <name evidence="1" type="ORF">B0E33_04825</name>
</gene>